<feature type="domain" description="N-acetyltransferase" evidence="2">
    <location>
        <begin position="122"/>
        <end position="208"/>
    </location>
</feature>
<evidence type="ECO:0000259" key="2">
    <source>
        <dbReference type="PROSITE" id="PS51729"/>
    </source>
</evidence>
<dbReference type="PANTHER" id="PTHR31435:SF10">
    <property type="entry name" value="BSR4717 PROTEIN"/>
    <property type="match status" value="1"/>
</dbReference>
<dbReference type="Pfam" id="PF14542">
    <property type="entry name" value="Acetyltransf_CG"/>
    <property type="match status" value="1"/>
</dbReference>
<dbReference type="SUPFAM" id="SSF55729">
    <property type="entry name" value="Acyl-CoA N-acyltransferases (Nat)"/>
    <property type="match status" value="1"/>
</dbReference>
<comment type="caution">
    <text evidence="3">The sequence shown here is derived from an EMBL/GenBank/DDBJ whole genome shotgun (WGS) entry which is preliminary data.</text>
</comment>
<evidence type="ECO:0000256" key="1">
    <source>
        <dbReference type="SAM" id="MobiDB-lite"/>
    </source>
</evidence>
<gene>
    <name evidence="3" type="ORF">GCM10010502_46360</name>
</gene>
<evidence type="ECO:0000313" key="4">
    <source>
        <dbReference type="Proteomes" id="UP000610124"/>
    </source>
</evidence>
<dbReference type="InterPro" id="IPR031165">
    <property type="entry name" value="GNAT_YJDJ"/>
</dbReference>
<proteinExistence type="predicted"/>
<dbReference type="InterPro" id="IPR016181">
    <property type="entry name" value="Acyl_CoA_acyltransferase"/>
</dbReference>
<sequence>MPGTDGGCGSRFTSAERTRTPPLRSSGVPPTSRPARRAQWDGAVPPALGGRAGRGSRSGAEGSGHRPVGPAQRPGRPGRPTGSADRVGRIHRELTWPRTESPYGLRERKASAMSTPSTPVVERSDALHRYEVRVDGELAGFTEYLDHDGQRVFYHTLVEDAFAGRGLAGQLVRAALTDVRAAGKRIVPVCPYVAKFLVKHEEFSDIADEVTPEVKGWLRSQLG</sequence>
<reference evidence="3" key="1">
    <citation type="journal article" date="2014" name="Int. J. Syst. Evol. Microbiol.">
        <title>Complete genome sequence of Corynebacterium casei LMG S-19264T (=DSM 44701T), isolated from a smear-ripened cheese.</title>
        <authorList>
            <consortium name="US DOE Joint Genome Institute (JGI-PGF)"/>
            <person name="Walter F."/>
            <person name="Albersmeier A."/>
            <person name="Kalinowski J."/>
            <person name="Ruckert C."/>
        </authorList>
    </citation>
    <scope>NUCLEOTIDE SEQUENCE</scope>
    <source>
        <strain evidence="3">JCM 4434</strain>
    </source>
</reference>
<reference evidence="3" key="2">
    <citation type="submission" date="2020-09" db="EMBL/GenBank/DDBJ databases">
        <authorList>
            <person name="Sun Q."/>
            <person name="Ohkuma M."/>
        </authorList>
    </citation>
    <scope>NUCLEOTIDE SEQUENCE</scope>
    <source>
        <strain evidence="3">JCM 4434</strain>
    </source>
</reference>
<dbReference type="Proteomes" id="UP000610124">
    <property type="component" value="Unassembled WGS sequence"/>
</dbReference>
<evidence type="ECO:0000313" key="3">
    <source>
        <dbReference type="EMBL" id="GGU88372.1"/>
    </source>
</evidence>
<feature type="compositionally biased region" description="Low complexity" evidence="1">
    <location>
        <begin position="55"/>
        <end position="82"/>
    </location>
</feature>
<organism evidence="3 4">
    <name type="scientific">Kitasatospora aureofaciens</name>
    <name type="common">Streptomyces aureofaciens</name>
    <dbReference type="NCBI Taxonomy" id="1894"/>
    <lineage>
        <taxon>Bacteria</taxon>
        <taxon>Bacillati</taxon>
        <taxon>Actinomycetota</taxon>
        <taxon>Actinomycetes</taxon>
        <taxon>Kitasatosporales</taxon>
        <taxon>Streptomycetaceae</taxon>
        <taxon>Kitasatospora</taxon>
    </lineage>
</organism>
<dbReference type="EMBL" id="BMUB01000011">
    <property type="protein sequence ID" value="GGU88372.1"/>
    <property type="molecule type" value="Genomic_DNA"/>
</dbReference>
<accession>A0A8H9HU53</accession>
<feature type="compositionally biased region" description="Basic and acidic residues" evidence="1">
    <location>
        <begin position="86"/>
        <end position="95"/>
    </location>
</feature>
<dbReference type="InterPro" id="IPR045057">
    <property type="entry name" value="Gcn5-rel_NAT"/>
</dbReference>
<dbReference type="Gene3D" id="3.40.630.30">
    <property type="match status" value="1"/>
</dbReference>
<dbReference type="PROSITE" id="PS51729">
    <property type="entry name" value="GNAT_YJDJ"/>
    <property type="match status" value="1"/>
</dbReference>
<feature type="region of interest" description="Disordered" evidence="1">
    <location>
        <begin position="1"/>
        <end position="121"/>
    </location>
</feature>
<dbReference type="AlphaFoldDB" id="A0A8H9HU53"/>
<dbReference type="PANTHER" id="PTHR31435">
    <property type="entry name" value="PROTEIN NATD1"/>
    <property type="match status" value="1"/>
</dbReference>
<protein>
    <recommendedName>
        <fullName evidence="2">N-acetyltransferase domain-containing protein</fullName>
    </recommendedName>
</protein>
<name>A0A8H9HU53_KITAU</name>